<evidence type="ECO:0000259" key="1">
    <source>
        <dbReference type="SMART" id="SM00881"/>
    </source>
</evidence>
<dbReference type="AlphaFoldDB" id="A0AA38S4X5"/>
<name>A0AA38S4X5_9PEZI</name>
<dbReference type="SUPFAM" id="SSF51735">
    <property type="entry name" value="NAD(P)-binding Rossmann-fold domains"/>
    <property type="match status" value="1"/>
</dbReference>
<comment type="caution">
    <text evidence="2">The sequence shown here is derived from an EMBL/GenBank/DDBJ whole genome shotgun (WGS) entry which is preliminary data.</text>
</comment>
<feature type="domain" description="CoA-binding" evidence="1">
    <location>
        <begin position="10"/>
        <end position="110"/>
    </location>
</feature>
<dbReference type="InterPro" id="IPR003781">
    <property type="entry name" value="CoA-bd"/>
</dbReference>
<evidence type="ECO:0000313" key="3">
    <source>
        <dbReference type="Proteomes" id="UP001174694"/>
    </source>
</evidence>
<evidence type="ECO:0000313" key="2">
    <source>
        <dbReference type="EMBL" id="KAJ9150714.1"/>
    </source>
</evidence>
<dbReference type="PANTHER" id="PTHR33303:SF2">
    <property type="entry name" value="COA-BINDING DOMAIN-CONTAINING PROTEIN"/>
    <property type="match status" value="1"/>
</dbReference>
<dbReference type="PANTHER" id="PTHR33303">
    <property type="entry name" value="CYTOPLASMIC PROTEIN-RELATED"/>
    <property type="match status" value="1"/>
</dbReference>
<dbReference type="EMBL" id="JANBVO010000007">
    <property type="protein sequence ID" value="KAJ9150714.1"/>
    <property type="molecule type" value="Genomic_DNA"/>
</dbReference>
<reference evidence="2" key="1">
    <citation type="submission" date="2022-07" db="EMBL/GenBank/DDBJ databases">
        <title>Fungi with potential for degradation of polypropylene.</title>
        <authorList>
            <person name="Gostincar C."/>
        </authorList>
    </citation>
    <scope>NUCLEOTIDE SEQUENCE</scope>
    <source>
        <strain evidence="2">EXF-13308</strain>
    </source>
</reference>
<dbReference type="SMART" id="SM00881">
    <property type="entry name" value="CoA_binding"/>
    <property type="match status" value="1"/>
</dbReference>
<accession>A0AA38S4X5</accession>
<dbReference type="Pfam" id="PF13380">
    <property type="entry name" value="CoA_binding_2"/>
    <property type="match status" value="1"/>
</dbReference>
<proteinExistence type="predicted"/>
<organism evidence="2 3">
    <name type="scientific">Pleurostoma richardsiae</name>
    <dbReference type="NCBI Taxonomy" id="41990"/>
    <lineage>
        <taxon>Eukaryota</taxon>
        <taxon>Fungi</taxon>
        <taxon>Dikarya</taxon>
        <taxon>Ascomycota</taxon>
        <taxon>Pezizomycotina</taxon>
        <taxon>Sordariomycetes</taxon>
        <taxon>Sordariomycetidae</taxon>
        <taxon>Calosphaeriales</taxon>
        <taxon>Pleurostomataceae</taxon>
        <taxon>Pleurostoma</taxon>
    </lineage>
</organism>
<gene>
    <name evidence="2" type="ORF">NKR23_g3466</name>
</gene>
<dbReference type="InterPro" id="IPR036291">
    <property type="entry name" value="NAD(P)-bd_dom_sf"/>
</dbReference>
<dbReference type="Proteomes" id="UP001174694">
    <property type="component" value="Unassembled WGS sequence"/>
</dbReference>
<dbReference type="Gene3D" id="3.40.50.720">
    <property type="entry name" value="NAD(P)-binding Rossmann-like Domain"/>
    <property type="match status" value="1"/>
</dbReference>
<keyword evidence="3" id="KW-1185">Reference proteome</keyword>
<protein>
    <recommendedName>
        <fullName evidence="1">CoA-binding domain-containing protein</fullName>
    </recommendedName>
</protein>
<sequence>MSTEASARIFFSSPSFAVVGASSNTAKFGHRVLAWYAARSLPVTPINPTAPEIAIPSLGGKSIPCLPSLSALPDPAQTSVSVITPPPVTLQVLKEAKSLGIPAVWLQPGTFDDEVLAYAREGEGSGAEGSFKSVVAGDGGRGGEGWCVLVDGERAMKAAGKL</sequence>